<evidence type="ECO:0000256" key="2">
    <source>
        <dbReference type="ARBA" id="ARBA00022908"/>
    </source>
</evidence>
<evidence type="ECO:0000256" key="3">
    <source>
        <dbReference type="ARBA" id="ARBA00023125"/>
    </source>
</evidence>
<proteinExistence type="inferred from homology"/>
<reference evidence="7" key="2">
    <citation type="submission" date="2020-09" db="EMBL/GenBank/DDBJ databases">
        <authorList>
            <person name="Sun Q."/>
            <person name="Zhou Y."/>
        </authorList>
    </citation>
    <scope>NUCLEOTIDE SEQUENCE</scope>
    <source>
        <strain evidence="7">CGMCC 1.15880</strain>
    </source>
</reference>
<dbReference type="InterPro" id="IPR050808">
    <property type="entry name" value="Phage_Integrase"/>
</dbReference>
<dbReference type="EMBL" id="BMKA01000003">
    <property type="protein sequence ID" value="GGA23755.1"/>
    <property type="molecule type" value="Genomic_DNA"/>
</dbReference>
<name>A0A916QZJ2_9RHOB</name>
<dbReference type="InterPro" id="IPR053876">
    <property type="entry name" value="Phage_int_M"/>
</dbReference>
<dbReference type="InterPro" id="IPR044068">
    <property type="entry name" value="CB"/>
</dbReference>
<dbReference type="PROSITE" id="PS51900">
    <property type="entry name" value="CB"/>
    <property type="match status" value="1"/>
</dbReference>
<dbReference type="SUPFAM" id="SSF56349">
    <property type="entry name" value="DNA breaking-rejoining enzymes"/>
    <property type="match status" value="1"/>
</dbReference>
<dbReference type="InterPro" id="IPR010998">
    <property type="entry name" value="Integrase_recombinase_N"/>
</dbReference>
<dbReference type="Proteomes" id="UP000628017">
    <property type="component" value="Unassembled WGS sequence"/>
</dbReference>
<dbReference type="Pfam" id="PF22022">
    <property type="entry name" value="Phage_int_M"/>
    <property type="match status" value="1"/>
</dbReference>
<comment type="similarity">
    <text evidence="1">Belongs to the 'phage' integrase family.</text>
</comment>
<evidence type="ECO:0000256" key="5">
    <source>
        <dbReference type="PROSITE-ProRule" id="PRU01248"/>
    </source>
</evidence>
<evidence type="ECO:0000256" key="4">
    <source>
        <dbReference type="ARBA" id="ARBA00023172"/>
    </source>
</evidence>
<protein>
    <recommendedName>
        <fullName evidence="6">Core-binding (CB) domain-containing protein</fullName>
    </recommendedName>
</protein>
<dbReference type="PANTHER" id="PTHR30629:SF2">
    <property type="entry name" value="PROPHAGE INTEGRASE INTS-RELATED"/>
    <property type="match status" value="1"/>
</dbReference>
<keyword evidence="8" id="KW-1185">Reference proteome</keyword>
<feature type="domain" description="Core-binding (CB)" evidence="6">
    <location>
        <begin position="1"/>
        <end position="57"/>
    </location>
</feature>
<sequence length="251" mass="28417">MWFSPIKNHLLPHLGMMPVVKIDQHDIKQALSRGWETSPVTAKKALSRLKVILSYAIAEGFDVNLGIIDQARILLGVPRHTVTHIAALDWAEAPAFYQSLGELAPAELALRMLMLTGVRSDAVNNMQLEQITENKWTVPLEHVKGRKGFTKPFRVPLSDEALRVIDLARAIEQNGYLFPNSRGGPLNKMAMRNYMVERGREARPPMDQPQLACTPQTRPWAGTTTITKAMWRSRRIHPRRHRPKPPEMGQT</sequence>
<dbReference type="AlphaFoldDB" id="A0A916QZJ2"/>
<gene>
    <name evidence="7" type="ORF">GCM10011498_25820</name>
</gene>
<keyword evidence="4" id="KW-0233">DNA recombination</keyword>
<dbReference type="GO" id="GO:0003677">
    <property type="term" value="F:DNA binding"/>
    <property type="evidence" value="ECO:0007669"/>
    <property type="project" value="UniProtKB-UniRule"/>
</dbReference>
<dbReference type="Gene3D" id="1.10.150.130">
    <property type="match status" value="1"/>
</dbReference>
<comment type="caution">
    <text evidence="7">The sequence shown here is derived from an EMBL/GenBank/DDBJ whole genome shotgun (WGS) entry which is preliminary data.</text>
</comment>
<dbReference type="InterPro" id="IPR013762">
    <property type="entry name" value="Integrase-like_cat_sf"/>
</dbReference>
<evidence type="ECO:0000313" key="8">
    <source>
        <dbReference type="Proteomes" id="UP000628017"/>
    </source>
</evidence>
<evidence type="ECO:0000256" key="1">
    <source>
        <dbReference type="ARBA" id="ARBA00008857"/>
    </source>
</evidence>
<dbReference type="Gene3D" id="1.10.443.10">
    <property type="entry name" value="Intergrase catalytic core"/>
    <property type="match status" value="1"/>
</dbReference>
<dbReference type="GO" id="GO:0015074">
    <property type="term" value="P:DNA integration"/>
    <property type="evidence" value="ECO:0007669"/>
    <property type="project" value="UniProtKB-KW"/>
</dbReference>
<organism evidence="7 8">
    <name type="scientific">Neptunicoccus cionae</name>
    <dbReference type="NCBI Taxonomy" id="2035344"/>
    <lineage>
        <taxon>Bacteria</taxon>
        <taxon>Pseudomonadati</taxon>
        <taxon>Pseudomonadota</taxon>
        <taxon>Alphaproteobacteria</taxon>
        <taxon>Rhodobacterales</taxon>
        <taxon>Paracoccaceae</taxon>
        <taxon>Neptunicoccus</taxon>
    </lineage>
</organism>
<dbReference type="PANTHER" id="PTHR30629">
    <property type="entry name" value="PROPHAGE INTEGRASE"/>
    <property type="match status" value="1"/>
</dbReference>
<dbReference type="InterPro" id="IPR011010">
    <property type="entry name" value="DNA_brk_join_enz"/>
</dbReference>
<reference evidence="7" key="1">
    <citation type="journal article" date="2014" name="Int. J. Syst. Evol. Microbiol.">
        <title>Complete genome sequence of Corynebacterium casei LMG S-19264T (=DSM 44701T), isolated from a smear-ripened cheese.</title>
        <authorList>
            <consortium name="US DOE Joint Genome Institute (JGI-PGF)"/>
            <person name="Walter F."/>
            <person name="Albersmeier A."/>
            <person name="Kalinowski J."/>
            <person name="Ruckert C."/>
        </authorList>
    </citation>
    <scope>NUCLEOTIDE SEQUENCE</scope>
    <source>
        <strain evidence="7">CGMCC 1.15880</strain>
    </source>
</reference>
<evidence type="ECO:0000259" key="6">
    <source>
        <dbReference type="PROSITE" id="PS51900"/>
    </source>
</evidence>
<keyword evidence="2" id="KW-0229">DNA integration</keyword>
<dbReference type="GO" id="GO:0006310">
    <property type="term" value="P:DNA recombination"/>
    <property type="evidence" value="ECO:0007669"/>
    <property type="project" value="UniProtKB-KW"/>
</dbReference>
<accession>A0A916QZJ2</accession>
<evidence type="ECO:0000313" key="7">
    <source>
        <dbReference type="EMBL" id="GGA23755.1"/>
    </source>
</evidence>
<keyword evidence="3 5" id="KW-0238">DNA-binding</keyword>